<feature type="region of interest" description="Disordered" evidence="1">
    <location>
        <begin position="177"/>
        <end position="240"/>
    </location>
</feature>
<gene>
    <name evidence="3" type="ORF">NPX13_g3996</name>
</gene>
<dbReference type="AlphaFoldDB" id="A0A9W8NGA3"/>
<keyword evidence="2" id="KW-1133">Transmembrane helix</keyword>
<evidence type="ECO:0000256" key="1">
    <source>
        <dbReference type="SAM" id="MobiDB-lite"/>
    </source>
</evidence>
<feature type="transmembrane region" description="Helical" evidence="2">
    <location>
        <begin position="27"/>
        <end position="48"/>
    </location>
</feature>
<reference evidence="3" key="1">
    <citation type="submission" date="2022-07" db="EMBL/GenBank/DDBJ databases">
        <title>Genome Sequence of Xylaria arbuscula.</title>
        <authorList>
            <person name="Buettner E."/>
        </authorList>
    </citation>
    <scope>NUCLEOTIDE SEQUENCE</scope>
    <source>
        <strain evidence="3">VT107</strain>
    </source>
</reference>
<name>A0A9W8NGA3_9PEZI</name>
<feature type="region of interest" description="Disordered" evidence="1">
    <location>
        <begin position="109"/>
        <end position="157"/>
    </location>
</feature>
<comment type="caution">
    <text evidence="3">The sequence shown here is derived from an EMBL/GenBank/DDBJ whole genome shotgun (WGS) entry which is preliminary data.</text>
</comment>
<protein>
    <submittedName>
        <fullName evidence="3">Uncharacterized protein</fullName>
    </submittedName>
</protein>
<keyword evidence="4" id="KW-1185">Reference proteome</keyword>
<organism evidence="3 4">
    <name type="scientific">Xylaria arbuscula</name>
    <dbReference type="NCBI Taxonomy" id="114810"/>
    <lineage>
        <taxon>Eukaryota</taxon>
        <taxon>Fungi</taxon>
        <taxon>Dikarya</taxon>
        <taxon>Ascomycota</taxon>
        <taxon>Pezizomycotina</taxon>
        <taxon>Sordariomycetes</taxon>
        <taxon>Xylariomycetidae</taxon>
        <taxon>Xylariales</taxon>
        <taxon>Xylariaceae</taxon>
        <taxon>Xylaria</taxon>
    </lineage>
</organism>
<keyword evidence="2" id="KW-0812">Transmembrane</keyword>
<evidence type="ECO:0000313" key="3">
    <source>
        <dbReference type="EMBL" id="KAJ3575552.1"/>
    </source>
</evidence>
<dbReference type="EMBL" id="JANPWZ010000533">
    <property type="protein sequence ID" value="KAJ3575552.1"/>
    <property type="molecule type" value="Genomic_DNA"/>
</dbReference>
<feature type="compositionally biased region" description="Polar residues" evidence="1">
    <location>
        <begin position="183"/>
        <end position="208"/>
    </location>
</feature>
<evidence type="ECO:0000313" key="4">
    <source>
        <dbReference type="Proteomes" id="UP001148614"/>
    </source>
</evidence>
<dbReference type="Proteomes" id="UP001148614">
    <property type="component" value="Unassembled WGS sequence"/>
</dbReference>
<sequence length="317" mass="34494">MPVVSLPVRQTHGIFRSGFIPPEGAQFLLTLAAAIVGPIAVLAFIVSYSRKYKTTSRPLLFTIRSTRTPGTLPSQQSREVDLLRVIMSPSRKSAMPSLETHRTLETNVLGGEHEESRAPSGRQRYWEDSGTLKARAEERRNPKTRPSPAMPLTPPDASTTVFTFQDRRLSIAASTHNDFDPALTSSDMYSPESTTTLVPDVGTSSPVSPQKIYTRISPLDPLQPSSSAETHLEESLSTFAPSSFPSSSPILPLAPHAALHLQENDVTDDMISVTDDLGADWKRHTRVYGGGVCLACLASGGHDGGFYGENVPLDQRR</sequence>
<keyword evidence="2" id="KW-0472">Membrane</keyword>
<dbReference type="VEuPathDB" id="FungiDB:F4678DRAFT_52897"/>
<evidence type="ECO:0000256" key="2">
    <source>
        <dbReference type="SAM" id="Phobius"/>
    </source>
</evidence>
<proteinExistence type="predicted"/>
<accession>A0A9W8NGA3</accession>